<sequence length="181" mass="20407">MIKNSQPWLFGTVLTGCAVFIFEGRIILLTALMLFLPLLDRNGLLPEFIFTRIKLLLWGLCLLSASGIILFNPAMLGMALATLILTALPEEWFFRGYFMSRLEQSGFNSLYANLGTSILFALLHLPTQGLFGLGVFFPSLFFGWVYQRSRDLVLVILLHALSNIFFFAYIKNAIKLPAAFQ</sequence>
<protein>
    <recommendedName>
        <fullName evidence="2">CAAX prenyl protease 2/Lysostaphin resistance protein A-like domain-containing protein</fullName>
    </recommendedName>
</protein>
<dbReference type="PROSITE" id="PS51257">
    <property type="entry name" value="PROKAR_LIPOPROTEIN"/>
    <property type="match status" value="1"/>
</dbReference>
<feature type="transmembrane region" description="Helical" evidence="1">
    <location>
        <begin position="55"/>
        <end position="85"/>
    </location>
</feature>
<feature type="transmembrane region" description="Helical" evidence="1">
    <location>
        <begin position="152"/>
        <end position="170"/>
    </location>
</feature>
<organism evidence="3">
    <name type="scientific">hydrothermal vent metagenome</name>
    <dbReference type="NCBI Taxonomy" id="652676"/>
    <lineage>
        <taxon>unclassified sequences</taxon>
        <taxon>metagenomes</taxon>
        <taxon>ecological metagenomes</taxon>
    </lineage>
</organism>
<feature type="domain" description="CAAX prenyl protease 2/Lysostaphin resistance protein A-like" evidence="2">
    <location>
        <begin position="75"/>
        <end position="165"/>
    </location>
</feature>
<keyword evidence="1" id="KW-1133">Transmembrane helix</keyword>
<evidence type="ECO:0000313" key="3">
    <source>
        <dbReference type="EMBL" id="VAX09671.1"/>
    </source>
</evidence>
<name>A0A3B1B644_9ZZZZ</name>
<keyword evidence="1" id="KW-0472">Membrane</keyword>
<feature type="transmembrane region" description="Helical" evidence="1">
    <location>
        <begin position="12"/>
        <end position="35"/>
    </location>
</feature>
<dbReference type="InterPro" id="IPR003675">
    <property type="entry name" value="Rce1/LyrA-like_dom"/>
</dbReference>
<dbReference type="PANTHER" id="PTHR43592:SF15">
    <property type="entry name" value="CAAX AMINO TERMINAL PROTEASE FAMILY PROTEIN"/>
    <property type="match status" value="1"/>
</dbReference>
<gene>
    <name evidence="3" type="ORF">MNBD_GAMMA25-2407</name>
</gene>
<dbReference type="AlphaFoldDB" id="A0A3B1B644"/>
<dbReference type="GO" id="GO:0004175">
    <property type="term" value="F:endopeptidase activity"/>
    <property type="evidence" value="ECO:0007669"/>
    <property type="project" value="UniProtKB-ARBA"/>
</dbReference>
<evidence type="ECO:0000256" key="1">
    <source>
        <dbReference type="SAM" id="Phobius"/>
    </source>
</evidence>
<accession>A0A3B1B644</accession>
<reference evidence="3" key="1">
    <citation type="submission" date="2018-06" db="EMBL/GenBank/DDBJ databases">
        <authorList>
            <person name="Zhirakovskaya E."/>
        </authorList>
    </citation>
    <scope>NUCLEOTIDE SEQUENCE</scope>
</reference>
<proteinExistence type="predicted"/>
<evidence type="ECO:0000259" key="2">
    <source>
        <dbReference type="Pfam" id="PF02517"/>
    </source>
</evidence>
<dbReference type="PANTHER" id="PTHR43592">
    <property type="entry name" value="CAAX AMINO TERMINAL PROTEASE"/>
    <property type="match status" value="1"/>
</dbReference>
<dbReference type="GO" id="GO:0080120">
    <property type="term" value="P:CAAX-box protein maturation"/>
    <property type="evidence" value="ECO:0007669"/>
    <property type="project" value="UniProtKB-ARBA"/>
</dbReference>
<dbReference type="EMBL" id="UOFY01000041">
    <property type="protein sequence ID" value="VAX09671.1"/>
    <property type="molecule type" value="Genomic_DNA"/>
</dbReference>
<keyword evidence="1" id="KW-0812">Transmembrane</keyword>
<dbReference type="Pfam" id="PF02517">
    <property type="entry name" value="Rce1-like"/>
    <property type="match status" value="1"/>
</dbReference>